<keyword evidence="3" id="KW-0804">Transcription</keyword>
<evidence type="ECO:0000256" key="3">
    <source>
        <dbReference type="ARBA" id="ARBA00023163"/>
    </source>
</evidence>
<accession>A0ABM3AFP8</accession>
<dbReference type="PANTHER" id="PTHR13935">
    <property type="entry name" value="ACHAETE-SCUTE TRANSCRIPTION FACTOR-RELATED"/>
    <property type="match status" value="1"/>
</dbReference>
<keyword evidence="2" id="KW-0805">Transcription regulation</keyword>
<dbReference type="GeneID" id="107955963"/>
<gene>
    <name evidence="7" type="primary">LOC107955963</name>
</gene>
<name>A0ABM3AFP8_GOSHI</name>
<dbReference type="InterPro" id="IPR036638">
    <property type="entry name" value="HLH_DNA-bd_sf"/>
</dbReference>
<evidence type="ECO:0000256" key="2">
    <source>
        <dbReference type="ARBA" id="ARBA00023015"/>
    </source>
</evidence>
<reference evidence="7" key="2">
    <citation type="submission" date="2025-08" db="UniProtKB">
        <authorList>
            <consortium name="RefSeq"/>
        </authorList>
    </citation>
    <scope>IDENTIFICATION</scope>
</reference>
<reference evidence="6" key="1">
    <citation type="journal article" date="2020" name="Nat. Genet.">
        <title>Genomic diversifications of five Gossypium allopolyploid species and their impact on cotton improvement.</title>
        <authorList>
            <person name="Chen Z.J."/>
            <person name="Sreedasyam A."/>
            <person name="Ando A."/>
            <person name="Song Q."/>
            <person name="De Santiago L.M."/>
            <person name="Hulse-Kemp A.M."/>
            <person name="Ding M."/>
            <person name="Ye W."/>
            <person name="Kirkbride R.C."/>
            <person name="Jenkins J."/>
            <person name="Plott C."/>
            <person name="Lovell J."/>
            <person name="Lin Y.M."/>
            <person name="Vaughn R."/>
            <person name="Liu B."/>
            <person name="Simpson S."/>
            <person name="Scheffler B.E."/>
            <person name="Wen L."/>
            <person name="Saski C.A."/>
            <person name="Grover C.E."/>
            <person name="Hu G."/>
            <person name="Conover J.L."/>
            <person name="Carlson J.W."/>
            <person name="Shu S."/>
            <person name="Boston L.B."/>
            <person name="Williams M."/>
            <person name="Peterson D.G."/>
            <person name="McGee K."/>
            <person name="Jones D.C."/>
            <person name="Wendel J.F."/>
            <person name="Stelly D.M."/>
            <person name="Grimwood J."/>
            <person name="Schmutz J."/>
        </authorList>
    </citation>
    <scope>NUCLEOTIDE SEQUENCE [LARGE SCALE GENOMIC DNA]</scope>
    <source>
        <strain evidence="6">cv. TM-1</strain>
    </source>
</reference>
<proteinExistence type="predicted"/>
<evidence type="ECO:0000313" key="6">
    <source>
        <dbReference type="Proteomes" id="UP000818029"/>
    </source>
</evidence>
<organism evidence="6 7">
    <name type="scientific">Gossypium hirsutum</name>
    <name type="common">Upland cotton</name>
    <name type="synonym">Gossypium mexicanum</name>
    <dbReference type="NCBI Taxonomy" id="3635"/>
    <lineage>
        <taxon>Eukaryota</taxon>
        <taxon>Viridiplantae</taxon>
        <taxon>Streptophyta</taxon>
        <taxon>Embryophyta</taxon>
        <taxon>Tracheophyta</taxon>
        <taxon>Spermatophyta</taxon>
        <taxon>Magnoliopsida</taxon>
        <taxon>eudicotyledons</taxon>
        <taxon>Gunneridae</taxon>
        <taxon>Pentapetalae</taxon>
        <taxon>rosids</taxon>
        <taxon>malvids</taxon>
        <taxon>Malvales</taxon>
        <taxon>Malvaceae</taxon>
        <taxon>Malvoideae</taxon>
        <taxon>Gossypium</taxon>
    </lineage>
</organism>
<keyword evidence="6" id="KW-1185">Reference proteome</keyword>
<dbReference type="Proteomes" id="UP000818029">
    <property type="component" value="Chromosome D07"/>
</dbReference>
<dbReference type="RefSeq" id="XP_040953665.1">
    <property type="nucleotide sequence ID" value="XM_041097731.1"/>
</dbReference>
<comment type="subcellular location">
    <subcellularLocation>
        <location evidence="1">Nucleus</location>
    </subcellularLocation>
</comment>
<dbReference type="InterPro" id="IPR015660">
    <property type="entry name" value="MASH1/Ascl1a-like"/>
</dbReference>
<keyword evidence="4" id="KW-0539">Nucleus</keyword>
<protein>
    <submittedName>
        <fullName evidence="7">Transcription factor bHLH118</fullName>
    </submittedName>
</protein>
<evidence type="ECO:0000256" key="4">
    <source>
        <dbReference type="ARBA" id="ARBA00023242"/>
    </source>
</evidence>
<dbReference type="SUPFAM" id="SSF47459">
    <property type="entry name" value="HLH, helix-loop-helix DNA-binding domain"/>
    <property type="match status" value="1"/>
</dbReference>
<sequence length="282" mass="30835">MLSIAKPGYSKDATYTAKYAYSTMLLQMFSLSIWGGVREGDGEDGGGGPVRVGERGGFCATKSHIWGTRRGKSSNTENGKGKGLKSLAVANNNDANYAVSANDAKKIARKEIERERRQQMGKLYQKLRSLLPPESIKGKRAASDHMNEAVNYITYMKKRIGELSIKRDKVKKLSNRSALDLGSSSASSSGINSCVVVHPFRSGVEIMISSGFGDQTWHLSTVLQAILEEGLDVVRCVSSQTIEGLLHTVQSEVTDPTQIDLSRLQTKLNDLMSYYDNAGCDR</sequence>
<evidence type="ECO:0000259" key="5">
    <source>
        <dbReference type="PROSITE" id="PS50888"/>
    </source>
</evidence>
<evidence type="ECO:0000256" key="1">
    <source>
        <dbReference type="ARBA" id="ARBA00004123"/>
    </source>
</evidence>
<evidence type="ECO:0000313" key="7">
    <source>
        <dbReference type="RefSeq" id="XP_040953665.1"/>
    </source>
</evidence>
<dbReference type="Pfam" id="PF00010">
    <property type="entry name" value="HLH"/>
    <property type="match status" value="1"/>
</dbReference>
<dbReference type="Gene3D" id="4.10.280.10">
    <property type="entry name" value="Helix-loop-helix DNA-binding domain"/>
    <property type="match status" value="1"/>
</dbReference>
<dbReference type="PANTHER" id="PTHR13935:SF134">
    <property type="entry name" value="TRANSCRIPTION FACTOR BHLH FAMILY-RELATED"/>
    <property type="match status" value="1"/>
</dbReference>
<dbReference type="InterPro" id="IPR011598">
    <property type="entry name" value="bHLH_dom"/>
</dbReference>
<dbReference type="CDD" id="cd18914">
    <property type="entry name" value="bHLH_AtORG2_like"/>
    <property type="match status" value="1"/>
</dbReference>
<dbReference type="SMART" id="SM00353">
    <property type="entry name" value="HLH"/>
    <property type="match status" value="1"/>
</dbReference>
<feature type="domain" description="BHLH" evidence="5">
    <location>
        <begin position="104"/>
        <end position="156"/>
    </location>
</feature>
<dbReference type="PROSITE" id="PS50888">
    <property type="entry name" value="BHLH"/>
    <property type="match status" value="1"/>
</dbReference>